<dbReference type="STRING" id="742152.A0A2H3JNL1"/>
<protein>
    <submittedName>
        <fullName evidence="5">GMC oxidoreductase</fullName>
    </submittedName>
</protein>
<feature type="domain" description="Glucose-methanol-choline oxidoreductase N-terminal" evidence="4">
    <location>
        <begin position="277"/>
        <end position="291"/>
    </location>
</feature>
<feature type="binding site" evidence="3">
    <location>
        <begin position="534"/>
        <end position="535"/>
    </location>
    <ligand>
        <name>FAD</name>
        <dbReference type="ChEBI" id="CHEBI:57692"/>
    </ligand>
</feature>
<comment type="similarity">
    <text evidence="2">Belongs to the GMC oxidoreductase family.</text>
</comment>
<keyword evidence="3" id="KW-0285">Flavoprotein</keyword>
<dbReference type="AlphaFoldDB" id="A0A2H3JNL1"/>
<dbReference type="PANTHER" id="PTHR11552">
    <property type="entry name" value="GLUCOSE-METHANOL-CHOLINE GMC OXIDOREDUCTASE"/>
    <property type="match status" value="1"/>
</dbReference>
<name>A0A2H3JNL1_WOLCO</name>
<evidence type="ECO:0000313" key="6">
    <source>
        <dbReference type="Proteomes" id="UP000218811"/>
    </source>
</evidence>
<comment type="cofactor">
    <cofactor evidence="1 3">
        <name>FAD</name>
        <dbReference type="ChEBI" id="CHEBI:57692"/>
    </cofactor>
</comment>
<dbReference type="OMA" id="HIPSTHM"/>
<gene>
    <name evidence="5" type="ORF">WOLCODRAFT_153147</name>
</gene>
<dbReference type="PANTHER" id="PTHR11552:SF78">
    <property type="entry name" value="GLUCOSE-METHANOL-CHOLINE OXIDOREDUCTASE N-TERMINAL DOMAIN-CONTAINING PROTEIN"/>
    <property type="match status" value="1"/>
</dbReference>
<accession>A0A2H3JNL1</accession>
<evidence type="ECO:0000256" key="3">
    <source>
        <dbReference type="PIRSR" id="PIRSR000137-2"/>
    </source>
</evidence>
<dbReference type="SUPFAM" id="SSF51905">
    <property type="entry name" value="FAD/NAD(P)-binding domain"/>
    <property type="match status" value="1"/>
</dbReference>
<reference evidence="5 6" key="1">
    <citation type="journal article" date="2012" name="Science">
        <title>The Paleozoic origin of enzymatic lignin decomposition reconstructed from 31 fungal genomes.</title>
        <authorList>
            <person name="Floudas D."/>
            <person name="Binder M."/>
            <person name="Riley R."/>
            <person name="Barry K."/>
            <person name="Blanchette R.A."/>
            <person name="Henrissat B."/>
            <person name="Martinez A.T."/>
            <person name="Otillar R."/>
            <person name="Spatafora J.W."/>
            <person name="Yadav J.S."/>
            <person name="Aerts A."/>
            <person name="Benoit I."/>
            <person name="Boyd A."/>
            <person name="Carlson A."/>
            <person name="Copeland A."/>
            <person name="Coutinho P.M."/>
            <person name="de Vries R.P."/>
            <person name="Ferreira P."/>
            <person name="Findley K."/>
            <person name="Foster B."/>
            <person name="Gaskell J."/>
            <person name="Glotzer D."/>
            <person name="Gorecki P."/>
            <person name="Heitman J."/>
            <person name="Hesse C."/>
            <person name="Hori C."/>
            <person name="Igarashi K."/>
            <person name="Jurgens J.A."/>
            <person name="Kallen N."/>
            <person name="Kersten P."/>
            <person name="Kohler A."/>
            <person name="Kuees U."/>
            <person name="Kumar T.K.A."/>
            <person name="Kuo A."/>
            <person name="LaButti K."/>
            <person name="Larrondo L.F."/>
            <person name="Lindquist E."/>
            <person name="Ling A."/>
            <person name="Lombard V."/>
            <person name="Lucas S."/>
            <person name="Lundell T."/>
            <person name="Martin R."/>
            <person name="McLaughlin D.J."/>
            <person name="Morgenstern I."/>
            <person name="Morin E."/>
            <person name="Murat C."/>
            <person name="Nagy L.G."/>
            <person name="Nolan M."/>
            <person name="Ohm R.A."/>
            <person name="Patyshakuliyeva A."/>
            <person name="Rokas A."/>
            <person name="Ruiz-Duenas F.J."/>
            <person name="Sabat G."/>
            <person name="Salamov A."/>
            <person name="Samejima M."/>
            <person name="Schmutz J."/>
            <person name="Slot J.C."/>
            <person name="St John F."/>
            <person name="Stenlid J."/>
            <person name="Sun H."/>
            <person name="Sun S."/>
            <person name="Syed K."/>
            <person name="Tsang A."/>
            <person name="Wiebenga A."/>
            <person name="Young D."/>
            <person name="Pisabarro A."/>
            <person name="Eastwood D.C."/>
            <person name="Martin F."/>
            <person name="Cullen D."/>
            <person name="Grigoriev I.V."/>
            <person name="Hibbett D.S."/>
        </authorList>
    </citation>
    <scope>NUCLEOTIDE SEQUENCE [LARGE SCALE GENOMIC DNA]</scope>
    <source>
        <strain evidence="5 6">MD-104</strain>
    </source>
</reference>
<dbReference type="Proteomes" id="UP000218811">
    <property type="component" value="Unassembled WGS sequence"/>
</dbReference>
<dbReference type="GO" id="GO:0050660">
    <property type="term" value="F:flavin adenine dinucleotide binding"/>
    <property type="evidence" value="ECO:0007669"/>
    <property type="project" value="InterPro"/>
</dbReference>
<proteinExistence type="inferred from homology"/>
<dbReference type="InterPro" id="IPR012132">
    <property type="entry name" value="GMC_OxRdtase"/>
</dbReference>
<evidence type="ECO:0000256" key="2">
    <source>
        <dbReference type="ARBA" id="ARBA00010790"/>
    </source>
</evidence>
<evidence type="ECO:0000259" key="4">
    <source>
        <dbReference type="PROSITE" id="PS00624"/>
    </source>
</evidence>
<dbReference type="InterPro" id="IPR007867">
    <property type="entry name" value="GMC_OxRtase_C"/>
</dbReference>
<dbReference type="EMBL" id="KB468135">
    <property type="protein sequence ID" value="PCH43085.1"/>
    <property type="molecule type" value="Genomic_DNA"/>
</dbReference>
<evidence type="ECO:0000256" key="1">
    <source>
        <dbReference type="ARBA" id="ARBA00001974"/>
    </source>
</evidence>
<dbReference type="Pfam" id="PF00732">
    <property type="entry name" value="GMC_oxred_N"/>
    <property type="match status" value="1"/>
</dbReference>
<dbReference type="Pfam" id="PF05199">
    <property type="entry name" value="GMC_oxred_C"/>
    <property type="match status" value="1"/>
</dbReference>
<feature type="binding site" evidence="3">
    <location>
        <position position="234"/>
    </location>
    <ligand>
        <name>FAD</name>
        <dbReference type="ChEBI" id="CHEBI:57692"/>
    </ligand>
</feature>
<dbReference type="PROSITE" id="PS00624">
    <property type="entry name" value="GMC_OXRED_2"/>
    <property type="match status" value="1"/>
</dbReference>
<dbReference type="Gene3D" id="3.30.560.10">
    <property type="entry name" value="Glucose Oxidase, domain 3"/>
    <property type="match status" value="1"/>
</dbReference>
<dbReference type="PIRSF" id="PIRSF000137">
    <property type="entry name" value="Alcohol_oxidase"/>
    <property type="match status" value="1"/>
</dbReference>
<keyword evidence="6" id="KW-1185">Reference proteome</keyword>
<sequence length="628" mass="69446">MANDATTEVDIIIAGGGTCGCVIAGRLAASYPSLRIMVIEAGSSTYNNPAFTQPARLHEHLRPDSTTMKVIVCRESEALDGRASVVSYAQCLGGASSLNFMMYTRPAASDLYDWETVHRNPGWGFRDLLPIFRELETYQVSPGKEIHGYDGPLRVSLSSVESTPLSAEFLTVAAQYDKGRTFTDDPNNFHECNSYARWPKWIDAETGRRSDVPHYYIYNQVYSSNLIIKTESLVKRVIFDGNRAIGVEYILNNRSNPGAPQSVRTALARHMAVVTAGAFGSPAILKRSGIGSARFLQTLGIPTIADLPAVGEDYQDHHAIVVPFYAKDGTETLDRVDFDKAQSKAGCTMDEGRLWSVWLEVCLNDLSYTEYNYQYGNSWIDAGIKLRPSPNELKDIGPDFKERWSQYFAAAPDKSILWFGLLPFNPSRQQLNPVDSNSAEDVYAPQDINPNFLGDKGDPALLRWSYKRSREFARRMPSYTGETLDQHPAFSTNCQARCQAEALPVNVAAPDLQYTPEDDEIIDSWIRATVAATWHPLGTCAMKSRDDGRVVDPRMNVYGIKGLKVADLSIAPENVSANTYSTALVIAEKAAELIMQELDASISDNDKCESSPTDVRARSPTEGGLCFL</sequence>
<dbReference type="InterPro" id="IPR000172">
    <property type="entry name" value="GMC_OxRdtase_N"/>
</dbReference>
<dbReference type="Gene3D" id="3.50.50.60">
    <property type="entry name" value="FAD/NAD(P)-binding domain"/>
    <property type="match status" value="1"/>
</dbReference>
<dbReference type="OrthoDB" id="269227at2759"/>
<dbReference type="GO" id="GO:0016614">
    <property type="term" value="F:oxidoreductase activity, acting on CH-OH group of donors"/>
    <property type="evidence" value="ECO:0007669"/>
    <property type="project" value="InterPro"/>
</dbReference>
<organism evidence="5 6">
    <name type="scientific">Wolfiporia cocos (strain MD-104)</name>
    <name type="common">Brown rot fungus</name>
    <dbReference type="NCBI Taxonomy" id="742152"/>
    <lineage>
        <taxon>Eukaryota</taxon>
        <taxon>Fungi</taxon>
        <taxon>Dikarya</taxon>
        <taxon>Basidiomycota</taxon>
        <taxon>Agaricomycotina</taxon>
        <taxon>Agaricomycetes</taxon>
        <taxon>Polyporales</taxon>
        <taxon>Phaeolaceae</taxon>
        <taxon>Wolfiporia</taxon>
    </lineage>
</organism>
<dbReference type="SUPFAM" id="SSF54373">
    <property type="entry name" value="FAD-linked reductases, C-terminal domain"/>
    <property type="match status" value="1"/>
</dbReference>
<keyword evidence="3" id="KW-0274">FAD</keyword>
<evidence type="ECO:0000313" key="5">
    <source>
        <dbReference type="EMBL" id="PCH43085.1"/>
    </source>
</evidence>
<dbReference type="InterPro" id="IPR036188">
    <property type="entry name" value="FAD/NAD-bd_sf"/>
</dbReference>